<gene>
    <name evidence="1" type="ORF">DFQ15_101128</name>
</gene>
<dbReference type="RefSeq" id="WP_110464103.1">
    <property type="nucleotide sequence ID" value="NZ_JAMOFZ010000002.1"/>
</dbReference>
<dbReference type="OrthoDB" id="8907198at2"/>
<dbReference type="Proteomes" id="UP000247540">
    <property type="component" value="Unassembled WGS sequence"/>
</dbReference>
<comment type="caution">
    <text evidence="1">The sequence shown here is derived from an EMBL/GenBank/DDBJ whole genome shotgun (WGS) entry which is preliminary data.</text>
</comment>
<dbReference type="AlphaFoldDB" id="A0A318SME7"/>
<protein>
    <submittedName>
        <fullName evidence="1">Uncharacterized protein</fullName>
    </submittedName>
</protein>
<evidence type="ECO:0000313" key="1">
    <source>
        <dbReference type="EMBL" id="PYE79808.1"/>
    </source>
</evidence>
<proteinExistence type="predicted"/>
<dbReference type="EMBL" id="QJTC01000001">
    <property type="protein sequence ID" value="PYE79808.1"/>
    <property type="molecule type" value="Genomic_DNA"/>
</dbReference>
<evidence type="ECO:0000313" key="2">
    <source>
        <dbReference type="Proteomes" id="UP000247540"/>
    </source>
</evidence>
<accession>A0A318SME7</accession>
<name>A0A318SME7_9BURK</name>
<keyword evidence="2" id="KW-1185">Reference proteome</keyword>
<sequence>MQLHIKGKVAHAECRFGAGGKPVVVVEIDDVPTGQSIRVSHHYPDASHASGHAARALASRLRGQVAELDAINPRFKAKRIECEAAFIHAPGAITPGADRKDLS</sequence>
<organism evidence="1 2">
    <name type="scientific">Xylophilus ampelinus</name>
    <dbReference type="NCBI Taxonomy" id="54067"/>
    <lineage>
        <taxon>Bacteria</taxon>
        <taxon>Pseudomonadati</taxon>
        <taxon>Pseudomonadota</taxon>
        <taxon>Betaproteobacteria</taxon>
        <taxon>Burkholderiales</taxon>
        <taxon>Xylophilus</taxon>
    </lineage>
</organism>
<reference evidence="1 2" key="1">
    <citation type="submission" date="2018-06" db="EMBL/GenBank/DDBJ databases">
        <title>Genomic Encyclopedia of Type Strains, Phase III (KMG-III): the genomes of soil and plant-associated and newly described type strains.</title>
        <authorList>
            <person name="Whitman W."/>
        </authorList>
    </citation>
    <scope>NUCLEOTIDE SEQUENCE [LARGE SCALE GENOMIC DNA]</scope>
    <source>
        <strain evidence="1 2">CECT 7646</strain>
    </source>
</reference>